<gene>
    <name evidence="1" type="ORF">HPB47_018160</name>
</gene>
<reference evidence="1 2" key="1">
    <citation type="journal article" date="2020" name="Cell">
        <title>Large-Scale Comparative Analyses of Tick Genomes Elucidate Their Genetic Diversity and Vector Capacities.</title>
        <authorList>
            <consortium name="Tick Genome and Microbiome Consortium (TIGMIC)"/>
            <person name="Jia N."/>
            <person name="Wang J."/>
            <person name="Shi W."/>
            <person name="Du L."/>
            <person name="Sun Y."/>
            <person name="Zhan W."/>
            <person name="Jiang J.F."/>
            <person name="Wang Q."/>
            <person name="Zhang B."/>
            <person name="Ji P."/>
            <person name="Bell-Sakyi L."/>
            <person name="Cui X.M."/>
            <person name="Yuan T.T."/>
            <person name="Jiang B.G."/>
            <person name="Yang W.F."/>
            <person name="Lam T.T."/>
            <person name="Chang Q.C."/>
            <person name="Ding S.J."/>
            <person name="Wang X.J."/>
            <person name="Zhu J.G."/>
            <person name="Ruan X.D."/>
            <person name="Zhao L."/>
            <person name="Wei J.T."/>
            <person name="Ye R.Z."/>
            <person name="Que T.C."/>
            <person name="Du C.H."/>
            <person name="Zhou Y.H."/>
            <person name="Cheng J.X."/>
            <person name="Dai P.F."/>
            <person name="Guo W.B."/>
            <person name="Han X.H."/>
            <person name="Huang E.J."/>
            <person name="Li L.F."/>
            <person name="Wei W."/>
            <person name="Gao Y.C."/>
            <person name="Liu J.Z."/>
            <person name="Shao H.Z."/>
            <person name="Wang X."/>
            <person name="Wang C.C."/>
            <person name="Yang T.C."/>
            <person name="Huo Q.B."/>
            <person name="Li W."/>
            <person name="Chen H.Y."/>
            <person name="Chen S.E."/>
            <person name="Zhou L.G."/>
            <person name="Ni X.B."/>
            <person name="Tian J.H."/>
            <person name="Sheng Y."/>
            <person name="Liu T."/>
            <person name="Pan Y.S."/>
            <person name="Xia L.Y."/>
            <person name="Li J."/>
            <person name="Zhao F."/>
            <person name="Cao W.C."/>
        </authorList>
    </citation>
    <scope>NUCLEOTIDE SEQUENCE [LARGE SCALE GENOMIC DNA]</scope>
    <source>
        <strain evidence="1">Iper-2018</strain>
    </source>
</reference>
<sequence>FDSTAASEKSGSTESPKQPVFCDALLDDQEKIFKCAQDKINEPNSEFAKKLSNYTWLFCENITTFTTIACNQTKEVLVNITGQEKKSMIELALECEADL</sequence>
<dbReference type="Proteomes" id="UP000805193">
    <property type="component" value="Unassembled WGS sequence"/>
</dbReference>
<evidence type="ECO:0000313" key="2">
    <source>
        <dbReference type="Proteomes" id="UP000805193"/>
    </source>
</evidence>
<proteinExistence type="predicted"/>
<evidence type="ECO:0000313" key="1">
    <source>
        <dbReference type="EMBL" id="KAG0436083.1"/>
    </source>
</evidence>
<name>A0AC60QLH6_IXOPE</name>
<feature type="non-terminal residue" evidence="1">
    <location>
        <position position="99"/>
    </location>
</feature>
<dbReference type="EMBL" id="JABSTQ010007217">
    <property type="protein sequence ID" value="KAG0436083.1"/>
    <property type="molecule type" value="Genomic_DNA"/>
</dbReference>
<protein>
    <submittedName>
        <fullName evidence="1">Uncharacterized protein</fullName>
    </submittedName>
</protein>
<keyword evidence="2" id="KW-1185">Reference proteome</keyword>
<organism evidence="1 2">
    <name type="scientific">Ixodes persulcatus</name>
    <name type="common">Taiga tick</name>
    <dbReference type="NCBI Taxonomy" id="34615"/>
    <lineage>
        <taxon>Eukaryota</taxon>
        <taxon>Metazoa</taxon>
        <taxon>Ecdysozoa</taxon>
        <taxon>Arthropoda</taxon>
        <taxon>Chelicerata</taxon>
        <taxon>Arachnida</taxon>
        <taxon>Acari</taxon>
        <taxon>Parasitiformes</taxon>
        <taxon>Ixodida</taxon>
        <taxon>Ixodoidea</taxon>
        <taxon>Ixodidae</taxon>
        <taxon>Ixodinae</taxon>
        <taxon>Ixodes</taxon>
    </lineage>
</organism>
<accession>A0AC60QLH6</accession>
<feature type="non-terminal residue" evidence="1">
    <location>
        <position position="1"/>
    </location>
</feature>
<comment type="caution">
    <text evidence="1">The sequence shown here is derived from an EMBL/GenBank/DDBJ whole genome shotgun (WGS) entry which is preliminary data.</text>
</comment>